<evidence type="ECO:0000313" key="1">
    <source>
        <dbReference type="EMBL" id="CAA9283546.1"/>
    </source>
</evidence>
<name>A0A6J4JNS0_9CYAN</name>
<reference evidence="1" key="1">
    <citation type="submission" date="2020-02" db="EMBL/GenBank/DDBJ databases">
        <authorList>
            <person name="Meier V. D."/>
        </authorList>
    </citation>
    <scope>NUCLEOTIDE SEQUENCE</scope>
    <source>
        <strain evidence="1">AVDCRST_MAG92</strain>
    </source>
</reference>
<accession>A0A6J4JNS0</accession>
<proteinExistence type="predicted"/>
<gene>
    <name evidence="1" type="ORF">AVDCRST_MAG92-3722</name>
</gene>
<sequence length="54" mass="6169">MVKQRYFNAKKLPKGAYYHELCLGDGAATSYTTTVPGDLFIKLYYDKACEPPYK</sequence>
<dbReference type="AlphaFoldDB" id="A0A6J4JNS0"/>
<dbReference type="EMBL" id="CADCTM010000637">
    <property type="protein sequence ID" value="CAA9283546.1"/>
    <property type="molecule type" value="Genomic_DNA"/>
</dbReference>
<organism evidence="1">
    <name type="scientific">uncultured Coleofasciculus sp</name>
    <dbReference type="NCBI Taxonomy" id="1267456"/>
    <lineage>
        <taxon>Bacteria</taxon>
        <taxon>Bacillati</taxon>
        <taxon>Cyanobacteriota</taxon>
        <taxon>Cyanophyceae</taxon>
        <taxon>Coleofasciculales</taxon>
        <taxon>Coleofasciculaceae</taxon>
        <taxon>Coleofasciculus</taxon>
        <taxon>environmental samples</taxon>
    </lineage>
</organism>
<protein>
    <submittedName>
        <fullName evidence="1">Uncharacterized protein</fullName>
    </submittedName>
</protein>